<keyword evidence="3" id="KW-1185">Reference proteome</keyword>
<accession>A0ABN7B0B3</accession>
<sequence>MQFSDSVTINRGFITGIEPPKEPGEGNAVAKIQSPPNNDEEWLSLRLPLTRYQGTWESEKWRSMTERTAD</sequence>
<evidence type="ECO:0000256" key="1">
    <source>
        <dbReference type="SAM" id="MobiDB-lite"/>
    </source>
</evidence>
<name>A0ABN7B0B3_9HEMI</name>
<evidence type="ECO:0000313" key="3">
    <source>
        <dbReference type="Proteomes" id="UP001307889"/>
    </source>
</evidence>
<reference evidence="2 3" key="1">
    <citation type="submission" date="2023-09" db="EMBL/GenBank/DDBJ databases">
        <title>Nesidiocoris tenuis whole genome shotgun sequence.</title>
        <authorList>
            <person name="Shibata T."/>
            <person name="Shimoda M."/>
            <person name="Kobayashi T."/>
            <person name="Uehara T."/>
        </authorList>
    </citation>
    <scope>NUCLEOTIDE SEQUENCE [LARGE SCALE GENOMIC DNA]</scope>
    <source>
        <strain evidence="2 3">Japan</strain>
    </source>
</reference>
<protein>
    <submittedName>
        <fullName evidence="2">Uncharacterized protein</fullName>
    </submittedName>
</protein>
<gene>
    <name evidence="2" type="ORF">NTJ_10048</name>
</gene>
<dbReference type="EMBL" id="AP028916">
    <property type="protein sequence ID" value="BES97234.1"/>
    <property type="molecule type" value="Genomic_DNA"/>
</dbReference>
<evidence type="ECO:0000313" key="2">
    <source>
        <dbReference type="EMBL" id="BES97234.1"/>
    </source>
</evidence>
<feature type="region of interest" description="Disordered" evidence="1">
    <location>
        <begin position="1"/>
        <end position="37"/>
    </location>
</feature>
<organism evidence="2 3">
    <name type="scientific">Nesidiocoris tenuis</name>
    <dbReference type="NCBI Taxonomy" id="355587"/>
    <lineage>
        <taxon>Eukaryota</taxon>
        <taxon>Metazoa</taxon>
        <taxon>Ecdysozoa</taxon>
        <taxon>Arthropoda</taxon>
        <taxon>Hexapoda</taxon>
        <taxon>Insecta</taxon>
        <taxon>Pterygota</taxon>
        <taxon>Neoptera</taxon>
        <taxon>Paraneoptera</taxon>
        <taxon>Hemiptera</taxon>
        <taxon>Heteroptera</taxon>
        <taxon>Panheteroptera</taxon>
        <taxon>Cimicomorpha</taxon>
        <taxon>Miridae</taxon>
        <taxon>Dicyphina</taxon>
        <taxon>Nesidiocoris</taxon>
    </lineage>
</organism>
<proteinExistence type="predicted"/>
<dbReference type="Proteomes" id="UP001307889">
    <property type="component" value="Chromosome 8"/>
</dbReference>